<proteinExistence type="predicted"/>
<keyword evidence="2" id="KW-1185">Reference proteome</keyword>
<reference evidence="2" key="1">
    <citation type="journal article" date="2023" name="Nat. Plants">
        <title>Single-cell RNA sequencing provides a high-resolution roadmap for understanding the multicellular compartmentation of specialized metabolism.</title>
        <authorList>
            <person name="Sun S."/>
            <person name="Shen X."/>
            <person name="Li Y."/>
            <person name="Li Y."/>
            <person name="Wang S."/>
            <person name="Li R."/>
            <person name="Zhang H."/>
            <person name="Shen G."/>
            <person name="Guo B."/>
            <person name="Wei J."/>
            <person name="Xu J."/>
            <person name="St-Pierre B."/>
            <person name="Chen S."/>
            <person name="Sun C."/>
        </authorList>
    </citation>
    <scope>NUCLEOTIDE SEQUENCE [LARGE SCALE GENOMIC DNA]</scope>
</reference>
<comment type="caution">
    <text evidence="1">The sequence shown here is derived from an EMBL/GenBank/DDBJ whole genome shotgun (WGS) entry which is preliminary data.</text>
</comment>
<organism evidence="1 2">
    <name type="scientific">Catharanthus roseus</name>
    <name type="common">Madagascar periwinkle</name>
    <name type="synonym">Vinca rosea</name>
    <dbReference type="NCBI Taxonomy" id="4058"/>
    <lineage>
        <taxon>Eukaryota</taxon>
        <taxon>Viridiplantae</taxon>
        <taxon>Streptophyta</taxon>
        <taxon>Embryophyta</taxon>
        <taxon>Tracheophyta</taxon>
        <taxon>Spermatophyta</taxon>
        <taxon>Magnoliopsida</taxon>
        <taxon>eudicotyledons</taxon>
        <taxon>Gunneridae</taxon>
        <taxon>Pentapetalae</taxon>
        <taxon>asterids</taxon>
        <taxon>lamiids</taxon>
        <taxon>Gentianales</taxon>
        <taxon>Apocynaceae</taxon>
        <taxon>Rauvolfioideae</taxon>
        <taxon>Vinceae</taxon>
        <taxon>Catharanthinae</taxon>
        <taxon>Catharanthus</taxon>
    </lineage>
</organism>
<gene>
    <name evidence="1" type="ORF">M9H77_32939</name>
</gene>
<sequence>MKNQDISAYLEKCRFLPKLNNEIPGHRNATYKERFSSLENLVLIMTELYKEDWIGLKTLDDAGKVKFISVPGNHLGISRSDMRKHVIPYLQDGSSSMDGSSKSGIGFSGDARRKELRMQRAAAADVVETSNGGWPSPFNLYLQVKSIWQLQNGYNIVAQSQGTLVGRGLVEFCDDAPPVMNFISMGGPQAGVASLPPCFPVCATIHPSSVFLFNDFLCNRFSRLVESGIYTDYVQANLAPSGYTKFPNDLEAYLAKCSFLPQLNNELPEKNSTYKERLTSLNNLVLIMFEEDTIVIPRESSWFGFFSDDYNGPIQFPRMTKLYREDWIGLRTLDETGRLKFISVPGEHLLISIFDTLRFVVPYLREDGMVTAAGPNLNNNNTKENKKRASKQGLKKQDQLLS</sequence>
<dbReference type="EMBL" id="CM044707">
    <property type="protein sequence ID" value="KAI5655752.1"/>
    <property type="molecule type" value="Genomic_DNA"/>
</dbReference>
<dbReference type="Proteomes" id="UP001060085">
    <property type="component" value="Linkage Group LG07"/>
</dbReference>
<name>A0ACC0A4B8_CATRO</name>
<accession>A0ACC0A4B8</accession>
<evidence type="ECO:0000313" key="1">
    <source>
        <dbReference type="EMBL" id="KAI5655752.1"/>
    </source>
</evidence>
<protein>
    <submittedName>
        <fullName evidence="1">Uncharacterized protein</fullName>
    </submittedName>
</protein>
<evidence type="ECO:0000313" key="2">
    <source>
        <dbReference type="Proteomes" id="UP001060085"/>
    </source>
</evidence>